<proteinExistence type="predicted"/>
<feature type="transmembrane region" description="Helical" evidence="1">
    <location>
        <begin position="175"/>
        <end position="200"/>
    </location>
</feature>
<dbReference type="RefSeq" id="WP_238847355.1">
    <property type="nucleotide sequence ID" value="NZ_CP046172.1"/>
</dbReference>
<keyword evidence="1" id="KW-0812">Transmembrane</keyword>
<keyword evidence="1" id="KW-1133">Transmembrane helix</keyword>
<organism evidence="3 4">
    <name type="scientific">Nocardia arthritidis</name>
    <dbReference type="NCBI Taxonomy" id="228602"/>
    <lineage>
        <taxon>Bacteria</taxon>
        <taxon>Bacillati</taxon>
        <taxon>Actinomycetota</taxon>
        <taxon>Actinomycetes</taxon>
        <taxon>Mycobacteriales</taxon>
        <taxon>Nocardiaceae</taxon>
        <taxon>Nocardia</taxon>
    </lineage>
</organism>
<dbReference type="SUPFAM" id="SSF48317">
    <property type="entry name" value="Acid phosphatase/Vanadium-dependent haloperoxidase"/>
    <property type="match status" value="1"/>
</dbReference>
<dbReference type="Gene3D" id="1.20.144.10">
    <property type="entry name" value="Phosphatidic acid phosphatase type 2/haloperoxidase"/>
    <property type="match status" value="1"/>
</dbReference>
<feature type="transmembrane region" description="Helical" evidence="1">
    <location>
        <begin position="86"/>
        <end position="106"/>
    </location>
</feature>
<name>A0A6G9YFK5_9NOCA</name>
<keyword evidence="4" id="KW-1185">Reference proteome</keyword>
<feature type="transmembrane region" description="Helical" evidence="1">
    <location>
        <begin position="57"/>
        <end position="79"/>
    </location>
</feature>
<feature type="transmembrane region" description="Helical" evidence="1">
    <location>
        <begin position="146"/>
        <end position="169"/>
    </location>
</feature>
<accession>A0A6G9YFK5</accession>
<feature type="transmembrane region" description="Helical" evidence="1">
    <location>
        <begin position="118"/>
        <end position="139"/>
    </location>
</feature>
<dbReference type="EMBL" id="CP046172">
    <property type="protein sequence ID" value="QIS11964.1"/>
    <property type="molecule type" value="Genomic_DNA"/>
</dbReference>
<protein>
    <submittedName>
        <fullName evidence="3">Phosphatase PAP2 family protein</fullName>
    </submittedName>
</protein>
<sequence>MKQRQPTPVVAAGTVAAGAAVTVALPATFPADGGPTAADRAVTEPVHSALDAHPGVLHALVIPSDGYIVLPLLVAAAAWFAYRGRWWAAATMLIAPELTVAINTFLLKPLWVRPLHDYLAYPSGHTVQLVAVATAFVLLTDSARAGLAALGLTVVALALVAIGMIGLGYHLPTDIVGGAAAAIALTTALCWLAGVLHTAVDKGRVAHSRP</sequence>
<keyword evidence="1" id="KW-0472">Membrane</keyword>
<evidence type="ECO:0000256" key="1">
    <source>
        <dbReference type="SAM" id="Phobius"/>
    </source>
</evidence>
<dbReference type="InterPro" id="IPR036938">
    <property type="entry name" value="PAP2/HPO_sf"/>
</dbReference>
<dbReference type="Proteomes" id="UP000503540">
    <property type="component" value="Chromosome"/>
</dbReference>
<feature type="domain" description="Phosphatidic acid phosphatase type 2/haloperoxidase" evidence="2">
    <location>
        <begin position="119"/>
        <end position="191"/>
    </location>
</feature>
<dbReference type="Pfam" id="PF01569">
    <property type="entry name" value="PAP2"/>
    <property type="match status" value="1"/>
</dbReference>
<dbReference type="KEGG" id="nah:F5544_20500"/>
<evidence type="ECO:0000313" key="4">
    <source>
        <dbReference type="Proteomes" id="UP000503540"/>
    </source>
</evidence>
<evidence type="ECO:0000259" key="2">
    <source>
        <dbReference type="Pfam" id="PF01569"/>
    </source>
</evidence>
<dbReference type="AlphaFoldDB" id="A0A6G9YFK5"/>
<reference evidence="3 4" key="1">
    <citation type="journal article" date="2019" name="ACS Chem. Biol.">
        <title>Identification and Mobilization of a Cryptic Antibiotic Biosynthesis Gene Locus from a Human-Pathogenic Nocardia Isolate.</title>
        <authorList>
            <person name="Herisse M."/>
            <person name="Ishida K."/>
            <person name="Porter J.L."/>
            <person name="Howden B."/>
            <person name="Hertweck C."/>
            <person name="Stinear T.P."/>
            <person name="Pidot S.J."/>
        </authorList>
    </citation>
    <scope>NUCLEOTIDE SEQUENCE [LARGE SCALE GENOMIC DNA]</scope>
    <source>
        <strain evidence="3 4">AUSMDU00012717</strain>
    </source>
</reference>
<evidence type="ECO:0000313" key="3">
    <source>
        <dbReference type="EMBL" id="QIS11964.1"/>
    </source>
</evidence>
<gene>
    <name evidence="3" type="ORF">F5544_20500</name>
</gene>
<dbReference type="InterPro" id="IPR000326">
    <property type="entry name" value="PAP2/HPO"/>
</dbReference>